<accession>A0ABQ9JE01</accession>
<sequence length="124" mass="14410">MLYGNRISGVSTCCIFLKESLTISQYKMLRRGFQKIKERASSVKSEDNIEEYENYQTITESHTGTTSSVNDKDDIDILGENVAMKMRDMTDEQREHTERIIHDIMYYGLMEDLTNKSTLHINDT</sequence>
<organism evidence="1 2">
    <name type="scientific">Molorchus minor</name>
    <dbReference type="NCBI Taxonomy" id="1323400"/>
    <lineage>
        <taxon>Eukaryota</taxon>
        <taxon>Metazoa</taxon>
        <taxon>Ecdysozoa</taxon>
        <taxon>Arthropoda</taxon>
        <taxon>Hexapoda</taxon>
        <taxon>Insecta</taxon>
        <taxon>Pterygota</taxon>
        <taxon>Neoptera</taxon>
        <taxon>Endopterygota</taxon>
        <taxon>Coleoptera</taxon>
        <taxon>Polyphaga</taxon>
        <taxon>Cucujiformia</taxon>
        <taxon>Chrysomeloidea</taxon>
        <taxon>Cerambycidae</taxon>
        <taxon>Lamiinae</taxon>
        <taxon>Monochamini</taxon>
        <taxon>Molorchus</taxon>
    </lineage>
</organism>
<dbReference type="Proteomes" id="UP001162164">
    <property type="component" value="Unassembled WGS sequence"/>
</dbReference>
<comment type="caution">
    <text evidence="1">The sequence shown here is derived from an EMBL/GenBank/DDBJ whole genome shotgun (WGS) entry which is preliminary data.</text>
</comment>
<evidence type="ECO:0000313" key="2">
    <source>
        <dbReference type="Proteomes" id="UP001162164"/>
    </source>
</evidence>
<gene>
    <name evidence="1" type="ORF">NQ317_002055</name>
</gene>
<dbReference type="EMBL" id="JAPWTJ010000716">
    <property type="protein sequence ID" value="KAJ8976167.1"/>
    <property type="molecule type" value="Genomic_DNA"/>
</dbReference>
<name>A0ABQ9JE01_9CUCU</name>
<keyword evidence="2" id="KW-1185">Reference proteome</keyword>
<proteinExistence type="predicted"/>
<reference evidence="1" key="1">
    <citation type="journal article" date="2023" name="Insect Mol. Biol.">
        <title>Genome sequencing provides insights into the evolution of gene families encoding plant cell wall-degrading enzymes in longhorned beetles.</title>
        <authorList>
            <person name="Shin N.R."/>
            <person name="Okamura Y."/>
            <person name="Kirsch R."/>
            <person name="Pauchet Y."/>
        </authorList>
    </citation>
    <scope>NUCLEOTIDE SEQUENCE</scope>
    <source>
        <strain evidence="1">MMC_N1</strain>
    </source>
</reference>
<protein>
    <submittedName>
        <fullName evidence="1">Uncharacterized protein</fullName>
    </submittedName>
</protein>
<evidence type="ECO:0000313" key="1">
    <source>
        <dbReference type="EMBL" id="KAJ8976167.1"/>
    </source>
</evidence>